<keyword evidence="1" id="KW-0378">Hydrolase</keyword>
<evidence type="ECO:0000256" key="1">
    <source>
        <dbReference type="ARBA" id="ARBA00022750"/>
    </source>
</evidence>
<dbReference type="Pfam" id="PF14223">
    <property type="entry name" value="Retrotran_gag_2"/>
    <property type="match status" value="1"/>
</dbReference>
<dbReference type="SUPFAM" id="SSF53098">
    <property type="entry name" value="Ribonuclease H-like"/>
    <property type="match status" value="1"/>
</dbReference>
<dbReference type="PROSITE" id="PS50158">
    <property type="entry name" value="ZF_CCHC"/>
    <property type="match status" value="1"/>
</dbReference>
<feature type="domain" description="Integrase catalytic" evidence="5">
    <location>
        <begin position="473"/>
        <end position="637"/>
    </location>
</feature>
<dbReference type="SMART" id="SM00343">
    <property type="entry name" value="ZnF_C2HC"/>
    <property type="match status" value="1"/>
</dbReference>
<dbReference type="Pfam" id="PF25597">
    <property type="entry name" value="SH3_retrovirus"/>
    <property type="match status" value="1"/>
</dbReference>
<dbReference type="SUPFAM" id="SSF56672">
    <property type="entry name" value="DNA/RNA polymerases"/>
    <property type="match status" value="1"/>
</dbReference>
<accession>A0AAW1Y968</accession>
<keyword evidence="1" id="KW-0645">Protease</keyword>
<proteinExistence type="predicted"/>
<evidence type="ECO:0000313" key="7">
    <source>
        <dbReference type="Proteomes" id="UP001457282"/>
    </source>
</evidence>
<evidence type="ECO:0000256" key="3">
    <source>
        <dbReference type="SAM" id="MobiDB-lite"/>
    </source>
</evidence>
<dbReference type="InterPro" id="IPR001584">
    <property type="entry name" value="Integrase_cat-core"/>
</dbReference>
<dbReference type="GO" id="GO:0015074">
    <property type="term" value="P:DNA integration"/>
    <property type="evidence" value="ECO:0007669"/>
    <property type="project" value="InterPro"/>
</dbReference>
<dbReference type="InterPro" id="IPR036875">
    <property type="entry name" value="Znf_CCHC_sf"/>
</dbReference>
<dbReference type="Pfam" id="PF00098">
    <property type="entry name" value="zf-CCHC"/>
    <property type="match status" value="1"/>
</dbReference>
<evidence type="ECO:0000313" key="6">
    <source>
        <dbReference type="EMBL" id="KAK9944759.1"/>
    </source>
</evidence>
<keyword evidence="2" id="KW-0862">Zinc</keyword>
<dbReference type="InterPro" id="IPR025724">
    <property type="entry name" value="GAG-pre-integrase_dom"/>
</dbReference>
<evidence type="ECO:0000259" key="4">
    <source>
        <dbReference type="PROSITE" id="PS50158"/>
    </source>
</evidence>
<dbReference type="InterPro" id="IPR036397">
    <property type="entry name" value="RNaseH_sf"/>
</dbReference>
<comment type="caution">
    <text evidence="6">The sequence shown here is derived from an EMBL/GenBank/DDBJ whole genome shotgun (WGS) entry which is preliminary data.</text>
</comment>
<gene>
    <name evidence="6" type="ORF">M0R45_010310</name>
</gene>
<dbReference type="SUPFAM" id="SSF57756">
    <property type="entry name" value="Retrovirus zinc finger-like domains"/>
    <property type="match status" value="1"/>
</dbReference>
<dbReference type="Pfam" id="PF22936">
    <property type="entry name" value="Pol_BBD"/>
    <property type="match status" value="1"/>
</dbReference>
<dbReference type="InterPro" id="IPR057670">
    <property type="entry name" value="SH3_retrovirus"/>
</dbReference>
<dbReference type="PANTHER" id="PTHR47592">
    <property type="entry name" value="PBF68 PROTEIN"/>
    <property type="match status" value="1"/>
</dbReference>
<reference evidence="6 7" key="1">
    <citation type="journal article" date="2023" name="G3 (Bethesda)">
        <title>A chromosome-length genome assembly and annotation of blackberry (Rubus argutus, cv. 'Hillquist').</title>
        <authorList>
            <person name="Bruna T."/>
            <person name="Aryal R."/>
            <person name="Dudchenko O."/>
            <person name="Sargent D.J."/>
            <person name="Mead D."/>
            <person name="Buti M."/>
            <person name="Cavallini A."/>
            <person name="Hytonen T."/>
            <person name="Andres J."/>
            <person name="Pham M."/>
            <person name="Weisz D."/>
            <person name="Mascagni F."/>
            <person name="Usai G."/>
            <person name="Natali L."/>
            <person name="Bassil N."/>
            <person name="Fernandez G.E."/>
            <person name="Lomsadze A."/>
            <person name="Armour M."/>
            <person name="Olukolu B."/>
            <person name="Poorten T."/>
            <person name="Britton C."/>
            <person name="Davik J."/>
            <person name="Ashrafi H."/>
            <person name="Aiden E.L."/>
            <person name="Borodovsky M."/>
            <person name="Worthington M."/>
        </authorList>
    </citation>
    <scope>NUCLEOTIDE SEQUENCE [LARGE SCALE GENOMIC DNA]</scope>
    <source>
        <strain evidence="6">PI 553951</strain>
    </source>
</reference>
<name>A0AAW1Y968_RUBAR</name>
<dbReference type="EMBL" id="JBEDUW010000002">
    <property type="protein sequence ID" value="KAK9944759.1"/>
    <property type="molecule type" value="Genomic_DNA"/>
</dbReference>
<dbReference type="InterPro" id="IPR054722">
    <property type="entry name" value="PolX-like_BBD"/>
</dbReference>
<dbReference type="Gene3D" id="3.30.420.10">
    <property type="entry name" value="Ribonuclease H-like superfamily/Ribonuclease H"/>
    <property type="match status" value="1"/>
</dbReference>
<dbReference type="GO" id="GO:0003676">
    <property type="term" value="F:nucleic acid binding"/>
    <property type="evidence" value="ECO:0007669"/>
    <property type="project" value="InterPro"/>
</dbReference>
<dbReference type="PANTHER" id="PTHR47592:SF27">
    <property type="entry name" value="OS08G0421700 PROTEIN"/>
    <property type="match status" value="1"/>
</dbReference>
<dbReference type="CDD" id="cd09272">
    <property type="entry name" value="RNase_HI_RT_Ty1"/>
    <property type="match status" value="1"/>
</dbReference>
<feature type="region of interest" description="Disordered" evidence="3">
    <location>
        <begin position="190"/>
        <end position="210"/>
    </location>
</feature>
<keyword evidence="1" id="KW-0064">Aspartyl protease</keyword>
<protein>
    <submittedName>
        <fullName evidence="6">Uncharacterized protein</fullName>
    </submittedName>
</protein>
<organism evidence="6 7">
    <name type="scientific">Rubus argutus</name>
    <name type="common">Southern blackberry</name>
    <dbReference type="NCBI Taxonomy" id="59490"/>
    <lineage>
        <taxon>Eukaryota</taxon>
        <taxon>Viridiplantae</taxon>
        <taxon>Streptophyta</taxon>
        <taxon>Embryophyta</taxon>
        <taxon>Tracheophyta</taxon>
        <taxon>Spermatophyta</taxon>
        <taxon>Magnoliopsida</taxon>
        <taxon>eudicotyledons</taxon>
        <taxon>Gunneridae</taxon>
        <taxon>Pentapetalae</taxon>
        <taxon>rosids</taxon>
        <taxon>fabids</taxon>
        <taxon>Rosales</taxon>
        <taxon>Rosaceae</taxon>
        <taxon>Rosoideae</taxon>
        <taxon>Rosoideae incertae sedis</taxon>
        <taxon>Rubus</taxon>
    </lineage>
</organism>
<dbReference type="InterPro" id="IPR012337">
    <property type="entry name" value="RNaseH-like_sf"/>
</dbReference>
<dbReference type="PROSITE" id="PS50994">
    <property type="entry name" value="INTEGRASE"/>
    <property type="match status" value="1"/>
</dbReference>
<sequence>MLFYLTTLNLSKFLKEDAPASGSTVEAVAAADAWNHSDFLCKNYILNGLDNTLYNVYSPMKTAKALWESLDKKYKTEDAGKKKYIIGRFLDYKMVDSKTVLSQAEEFQLILHEMHAEGMNMAETLQVGCMIEKLPPSWKDFKNYLKHKRKEMDLEALIVRLRVEENNRTADKKNGINSMAAKAHVVEDAPRNNKRKYSGEGKEQGNSKKHRDFKGKCFSCNKPGHRASECRSNNGKKKTYKKYKGKATEVNMAEEDKLSIGISDINLSAVVSEVNLISNTNEWWVDTGATRHICFDKKMFTTYEEVEQGEQLFMGNSSTSKVEGQGKVILKMTSGKEITLKDVLHVPDIRKNLVSGSLLSKNGFKLVFEADKFVLTKNGMYVGKGYLTNGLFKMNVMTVVPSKIINNNSTASSAYMVESPNVWHGRLGHVNYDTIRRLVNMDLLPKFNIEQNHKCETCVEAKLTRTSFHSIERSTEPLGLIHSDLCDLKFLQTRGGKKYFITFIDDCTRYCYVYLLRSKDEAIEMFKYYKNEVENQLGKKIKILRSDRGGEYEAPFAEFCAQHGIIHQTTAPYSPQQNGVAERKNRTLKEMMNAMLISSGAPQNLWGEALLSSNYILNKLLHKKLDKTPYELWKGRRPSYKYLKVWGCLAKVAIPEPKRVKIGPKTVDCVFIGYASNSSAYRFLVHKSENVDIHVNTVIESRNAEFFENIFPCKGTQEQNSLKRNYDDANGSNHEGNQEAVGNELKVYTRRSKRPKIAKSYGPDFLTYLLENEPQNYKEAMSSPEAPYWKEAINAEVDSILQNHTWELVDLPPGNKPLGYKWIFKRKMKADGSIDKYKARLVAKGYKQKEGLDYFDTYSPVTRITSIRMLIAIAALHNLEIHQMDVKTAFLNGDLEEEIYMEQPEGFIVPGQGKKVCRLVKSLYGLKQAPKQWHQKFDDVMMSNGFKINECDKCVYTKSTQNGYVMVCLYVDDMLIIGSNNEMIKTTKKILTGRFDMKDMGVADVILGIKISKTSEGLVLSQSHYIEKIISKFGNYDNPAKTPYDINLHLTKNTGIGISQIEYARIIGSLMYLTNCTRPDLAHSVNRLSRYTSNPGRNHWKAIVRVLRYLKYTKNYGLHYTRYPSVLEGYSDANWISDSKDSKSTSGYIFTLGGAAISWKSNKQTCISKSTMESEIIALEKAGEEAEWLRSFLEDIPNWPKPVPAICIHCDSQSAIGRAQSKNYNGKSRHIRRRHNSLRQLLSSGIITIDYIRSKDNLADPFTKALPRERTEKSSKGMGLKPII</sequence>
<dbReference type="InterPro" id="IPR043502">
    <property type="entry name" value="DNA/RNA_pol_sf"/>
</dbReference>
<dbReference type="GO" id="GO:0008270">
    <property type="term" value="F:zinc ion binding"/>
    <property type="evidence" value="ECO:0007669"/>
    <property type="project" value="UniProtKB-KW"/>
</dbReference>
<dbReference type="Pfam" id="PF07727">
    <property type="entry name" value="RVT_2"/>
    <property type="match status" value="1"/>
</dbReference>
<dbReference type="Pfam" id="PF13976">
    <property type="entry name" value="gag_pre-integrs"/>
    <property type="match status" value="1"/>
</dbReference>
<dbReference type="InterPro" id="IPR001878">
    <property type="entry name" value="Znf_CCHC"/>
</dbReference>
<feature type="domain" description="CCHC-type" evidence="4">
    <location>
        <begin position="216"/>
        <end position="232"/>
    </location>
</feature>
<dbReference type="Proteomes" id="UP001457282">
    <property type="component" value="Unassembled WGS sequence"/>
</dbReference>
<feature type="compositionally biased region" description="Basic and acidic residues" evidence="3">
    <location>
        <begin position="190"/>
        <end position="206"/>
    </location>
</feature>
<keyword evidence="2" id="KW-0479">Metal-binding</keyword>
<dbReference type="InterPro" id="IPR013103">
    <property type="entry name" value="RVT_2"/>
</dbReference>
<keyword evidence="2" id="KW-0863">Zinc-finger</keyword>
<dbReference type="Pfam" id="PF00665">
    <property type="entry name" value="rve"/>
    <property type="match status" value="1"/>
</dbReference>
<keyword evidence="7" id="KW-1185">Reference proteome</keyword>
<dbReference type="GO" id="GO:0004190">
    <property type="term" value="F:aspartic-type endopeptidase activity"/>
    <property type="evidence" value="ECO:0007669"/>
    <property type="project" value="UniProtKB-KW"/>
</dbReference>
<evidence type="ECO:0000256" key="2">
    <source>
        <dbReference type="PROSITE-ProRule" id="PRU00047"/>
    </source>
</evidence>
<evidence type="ECO:0000259" key="5">
    <source>
        <dbReference type="PROSITE" id="PS50994"/>
    </source>
</evidence>